<evidence type="ECO:0000256" key="4">
    <source>
        <dbReference type="ARBA" id="ARBA00022737"/>
    </source>
</evidence>
<dbReference type="InterPro" id="IPR045227">
    <property type="entry name" value="WDR18/Ipi3/RID3"/>
</dbReference>
<evidence type="ECO:0000256" key="1">
    <source>
        <dbReference type="ARBA" id="ARBA00002355"/>
    </source>
</evidence>
<dbReference type="InterPro" id="IPR015943">
    <property type="entry name" value="WD40/YVTN_repeat-like_dom_sf"/>
</dbReference>
<evidence type="ECO:0000256" key="6">
    <source>
        <dbReference type="RuleBase" id="RU369067"/>
    </source>
</evidence>
<dbReference type="Pfam" id="PF00400">
    <property type="entry name" value="WD40"/>
    <property type="match status" value="2"/>
</dbReference>
<feature type="repeat" description="WD" evidence="5">
    <location>
        <begin position="135"/>
        <end position="166"/>
    </location>
</feature>
<keyword evidence="8" id="KW-1185">Reference proteome</keyword>
<dbReference type="InterPro" id="IPR001680">
    <property type="entry name" value="WD40_rpt"/>
</dbReference>
<dbReference type="EMBL" id="CAJVRL010000078">
    <property type="protein sequence ID" value="CAG8957318.1"/>
    <property type="molecule type" value="Genomic_DNA"/>
</dbReference>
<organism evidence="7 8">
    <name type="scientific">Hymenoscyphus fraxineus</name>
    <dbReference type="NCBI Taxonomy" id="746836"/>
    <lineage>
        <taxon>Eukaryota</taxon>
        <taxon>Fungi</taxon>
        <taxon>Dikarya</taxon>
        <taxon>Ascomycota</taxon>
        <taxon>Pezizomycotina</taxon>
        <taxon>Leotiomycetes</taxon>
        <taxon>Helotiales</taxon>
        <taxon>Helotiaceae</taxon>
        <taxon>Hymenoscyphus</taxon>
    </lineage>
</organism>
<evidence type="ECO:0000313" key="7">
    <source>
        <dbReference type="EMBL" id="CAG8957318.1"/>
    </source>
</evidence>
<dbReference type="SMART" id="SM00320">
    <property type="entry name" value="WD40"/>
    <property type="match status" value="6"/>
</dbReference>
<evidence type="ECO:0000256" key="5">
    <source>
        <dbReference type="PROSITE-ProRule" id="PRU00221"/>
    </source>
</evidence>
<protein>
    <recommendedName>
        <fullName evidence="6">Pre-rRNA-processing protein IPI3</fullName>
    </recommendedName>
</protein>
<comment type="caution">
    <text evidence="7">The sequence shown here is derived from an EMBL/GenBank/DDBJ whole genome shotgun (WGS) entry which is preliminary data.</text>
</comment>
<dbReference type="InterPro" id="IPR036322">
    <property type="entry name" value="WD40_repeat_dom_sf"/>
</dbReference>
<comment type="function">
    <text evidence="1 6">Component of the RIX1 complex required for processing of ITS2 sequences from 35S pre-rRNA.</text>
</comment>
<proteinExistence type="inferred from homology"/>
<dbReference type="Gene3D" id="2.130.10.10">
    <property type="entry name" value="YVTN repeat-like/Quinoprotein amine dehydrogenase"/>
    <property type="match status" value="2"/>
</dbReference>
<dbReference type="PANTHER" id="PTHR18763:SF0">
    <property type="entry name" value="WD REPEAT-CONTAINING PROTEIN 18"/>
    <property type="match status" value="1"/>
</dbReference>
<accession>A0A9N9L332</accession>
<dbReference type="GO" id="GO:0006261">
    <property type="term" value="P:DNA-templated DNA replication"/>
    <property type="evidence" value="ECO:0007669"/>
    <property type="project" value="TreeGrafter"/>
</dbReference>
<dbReference type="GO" id="GO:0120330">
    <property type="term" value="C:rixosome complex"/>
    <property type="evidence" value="ECO:0007669"/>
    <property type="project" value="UniProtKB-UniRule"/>
</dbReference>
<evidence type="ECO:0000256" key="3">
    <source>
        <dbReference type="ARBA" id="ARBA00022574"/>
    </source>
</evidence>
<reference evidence="7" key="1">
    <citation type="submission" date="2021-07" db="EMBL/GenBank/DDBJ databases">
        <authorList>
            <person name="Durling M."/>
        </authorList>
    </citation>
    <scope>NUCLEOTIDE SEQUENCE</scope>
</reference>
<dbReference type="PANTHER" id="PTHR18763">
    <property type="entry name" value="WD-REPEAT PROTEIN 18"/>
    <property type="match status" value="1"/>
</dbReference>
<keyword evidence="4" id="KW-0677">Repeat</keyword>
<sequence length="451" mass="48792">MLSEGFITAIRAQPKTANTAIAKDVGIYMHGLQQSHAIKSSFKRSSAPVNALAASTTHIFAAQADKAVVHVYSREEREKGKQEATVAFPERIHCLALVGESTLAIGTVEGRMILWEACDPAIKYHICTGRTVSTPAAHLQAVTCIASSKSHITTGSQDSNVHVWSIPRLLALGAGETHHEPVRTLSNHRAAITSLVVGQSTNQTNICVSASRDNTIIVWNHHTGDLLRTFLLPDTPLCLALDPCHRAVYAGFEDGSLQVIELLNARSALNPLYDPSLQTTPVQVTLPPWTAPIEAGSAFCIGLSYDGTHIISGHASGKISQWDTGRRAFVSELVDLNAPVTNLLMLSPFAPKRMTKVINVVKPKIGEVQYTFTAQLCGPPPATSFDNVVQSLGFPADMLHDAISRFSVPPGSSSSGDDKLQKENAELWKVVQEQQELQKKTLEKYNKLKSG</sequence>
<dbReference type="PROSITE" id="PS50082">
    <property type="entry name" value="WD_REPEATS_2"/>
    <property type="match status" value="2"/>
</dbReference>
<dbReference type="GO" id="GO:0006364">
    <property type="term" value="P:rRNA processing"/>
    <property type="evidence" value="ECO:0007669"/>
    <property type="project" value="UniProtKB-UniRule"/>
</dbReference>
<dbReference type="SUPFAM" id="SSF50978">
    <property type="entry name" value="WD40 repeat-like"/>
    <property type="match status" value="1"/>
</dbReference>
<comment type="similarity">
    <text evidence="2 6">Belongs to the WD repeat IPI3/WDR18 family.</text>
</comment>
<keyword evidence="6" id="KW-0539">Nucleus</keyword>
<evidence type="ECO:0000256" key="2">
    <source>
        <dbReference type="ARBA" id="ARBA00010143"/>
    </source>
</evidence>
<keyword evidence="3 5" id="KW-0853">WD repeat</keyword>
<dbReference type="Proteomes" id="UP000696280">
    <property type="component" value="Unassembled WGS sequence"/>
</dbReference>
<dbReference type="GO" id="GO:0005656">
    <property type="term" value="C:nuclear pre-replicative complex"/>
    <property type="evidence" value="ECO:0007669"/>
    <property type="project" value="TreeGrafter"/>
</dbReference>
<feature type="repeat" description="WD" evidence="5">
    <location>
        <begin position="185"/>
        <end position="229"/>
    </location>
</feature>
<keyword evidence="6" id="KW-0698">rRNA processing</keyword>
<dbReference type="AlphaFoldDB" id="A0A9N9L332"/>
<gene>
    <name evidence="7" type="ORF">HYFRA_00010741</name>
</gene>
<comment type="subunit">
    <text evidence="6">Component of the RIX1 complex, composed of IPI1, RIX1/IPI2 and IPI3 in a 1:2:2 stoichiometry. The complex interacts (via RIX1) with MDN1 (via its hexameric AAA ATPase ring) and the pre-60S ribosome particles.</text>
</comment>
<name>A0A9N9L332_9HELO</name>
<dbReference type="OrthoDB" id="756370at2759"/>
<evidence type="ECO:0000313" key="8">
    <source>
        <dbReference type="Proteomes" id="UP000696280"/>
    </source>
</evidence>
<comment type="subcellular location">
    <subcellularLocation>
        <location evidence="6">Nucleus</location>
    </subcellularLocation>
</comment>